<dbReference type="OrthoDB" id="10250086at2759"/>
<protein>
    <submittedName>
        <fullName evidence="2">Uncharacterized protein</fullName>
    </submittedName>
</protein>
<keyword evidence="3" id="KW-1185">Reference proteome</keyword>
<dbReference type="EMBL" id="VDLU01000004">
    <property type="protein sequence ID" value="TNJ27177.1"/>
    <property type="molecule type" value="Genomic_DNA"/>
</dbReference>
<reference evidence="2 3" key="1">
    <citation type="submission" date="2019-05" db="EMBL/GenBank/DDBJ databases">
        <title>The compact genome of Giardia muris reveals important steps in the evolution of intestinal protozoan parasites.</title>
        <authorList>
            <person name="Xu F."/>
            <person name="Jimenez-Gonzalez A."/>
            <person name="Einarsson E."/>
            <person name="Astvaldsson A."/>
            <person name="Peirasmaki D."/>
            <person name="Eckmann L."/>
            <person name="Andersson J.O."/>
            <person name="Svard S.G."/>
            <person name="Jerlstrom-Hultqvist J."/>
        </authorList>
    </citation>
    <scope>NUCLEOTIDE SEQUENCE [LARGE SCALE GENOMIC DNA]</scope>
    <source>
        <strain evidence="2 3">Roberts-Thomson</strain>
    </source>
</reference>
<organism evidence="2 3">
    <name type="scientific">Giardia muris</name>
    <dbReference type="NCBI Taxonomy" id="5742"/>
    <lineage>
        <taxon>Eukaryota</taxon>
        <taxon>Metamonada</taxon>
        <taxon>Diplomonadida</taxon>
        <taxon>Hexamitidae</taxon>
        <taxon>Giardiinae</taxon>
        <taxon>Giardia</taxon>
    </lineage>
</organism>
<evidence type="ECO:0000256" key="1">
    <source>
        <dbReference type="SAM" id="Coils"/>
    </source>
</evidence>
<accession>A0A4Z1T2B5</accession>
<dbReference type="Proteomes" id="UP000315496">
    <property type="component" value="Chromosome 4"/>
</dbReference>
<comment type="caution">
    <text evidence="2">The sequence shown here is derived from an EMBL/GenBank/DDBJ whole genome shotgun (WGS) entry which is preliminary data.</text>
</comment>
<name>A0A4Z1T2B5_GIAMU</name>
<gene>
    <name evidence="2" type="ORF">GMRT_11035</name>
</gene>
<keyword evidence="1" id="KW-0175">Coiled coil</keyword>
<feature type="coiled-coil region" evidence="1">
    <location>
        <begin position="110"/>
        <end position="151"/>
    </location>
</feature>
<dbReference type="VEuPathDB" id="GiardiaDB:GMRT_11035"/>
<feature type="coiled-coil region" evidence="1">
    <location>
        <begin position="5"/>
        <end position="39"/>
    </location>
</feature>
<dbReference type="AlphaFoldDB" id="A0A4Z1T2B5"/>
<evidence type="ECO:0000313" key="3">
    <source>
        <dbReference type="Proteomes" id="UP000315496"/>
    </source>
</evidence>
<evidence type="ECO:0000313" key="2">
    <source>
        <dbReference type="EMBL" id="TNJ27177.1"/>
    </source>
</evidence>
<sequence length="175" mass="20666">MASIAKKVTAEYRRKQQEVQDLNAQAAKLRDKIRALSKQVQDQDECNHRMQQEVDRIFEQAVRYKQSIGTMQHDILTMQYKLTTEKTDVNRLDDEFEAEREMTLHHNGDIDKAKDAIKKLVQTRDRLYEELKVLSEERNQLNIERREAQERKTREDITNTKLMTAVGAMNAKVQF</sequence>
<proteinExistence type="predicted"/>